<name>A0AAV4B6K8_9GAST</name>
<accession>A0AAV4B6K8</accession>
<dbReference type="EMBL" id="BLXT01004580">
    <property type="protein sequence ID" value="GFO14747.1"/>
    <property type="molecule type" value="Genomic_DNA"/>
</dbReference>
<evidence type="ECO:0000313" key="1">
    <source>
        <dbReference type="EMBL" id="GFO14747.1"/>
    </source>
</evidence>
<gene>
    <name evidence="1" type="ORF">PoB_004125200</name>
</gene>
<reference evidence="1 2" key="1">
    <citation type="journal article" date="2021" name="Elife">
        <title>Chloroplast acquisition without the gene transfer in kleptoplastic sea slugs, Plakobranchus ocellatus.</title>
        <authorList>
            <person name="Maeda T."/>
            <person name="Takahashi S."/>
            <person name="Yoshida T."/>
            <person name="Shimamura S."/>
            <person name="Takaki Y."/>
            <person name="Nagai Y."/>
            <person name="Toyoda A."/>
            <person name="Suzuki Y."/>
            <person name="Arimoto A."/>
            <person name="Ishii H."/>
            <person name="Satoh N."/>
            <person name="Nishiyama T."/>
            <person name="Hasebe M."/>
            <person name="Maruyama T."/>
            <person name="Minagawa J."/>
            <person name="Obokata J."/>
            <person name="Shigenobu S."/>
        </authorList>
    </citation>
    <scope>NUCLEOTIDE SEQUENCE [LARGE SCALE GENOMIC DNA]</scope>
</reference>
<sequence>MNLYTSPEKSFHFTDLVLCKHKLKAATENKHQPNLLFVPGKQQSIAAQNISSLPKSRGPDQDSTFEEINVRIFTKLTVNYFKIFRQLNKNRKTMILSQIKVDRACLGTRTLAPLYIGFM</sequence>
<dbReference type="AlphaFoldDB" id="A0AAV4B6K8"/>
<evidence type="ECO:0000313" key="2">
    <source>
        <dbReference type="Proteomes" id="UP000735302"/>
    </source>
</evidence>
<dbReference type="Proteomes" id="UP000735302">
    <property type="component" value="Unassembled WGS sequence"/>
</dbReference>
<organism evidence="1 2">
    <name type="scientific">Plakobranchus ocellatus</name>
    <dbReference type="NCBI Taxonomy" id="259542"/>
    <lineage>
        <taxon>Eukaryota</taxon>
        <taxon>Metazoa</taxon>
        <taxon>Spiralia</taxon>
        <taxon>Lophotrochozoa</taxon>
        <taxon>Mollusca</taxon>
        <taxon>Gastropoda</taxon>
        <taxon>Heterobranchia</taxon>
        <taxon>Euthyneura</taxon>
        <taxon>Panpulmonata</taxon>
        <taxon>Sacoglossa</taxon>
        <taxon>Placobranchoidea</taxon>
        <taxon>Plakobranchidae</taxon>
        <taxon>Plakobranchus</taxon>
    </lineage>
</organism>
<comment type="caution">
    <text evidence="1">The sequence shown here is derived from an EMBL/GenBank/DDBJ whole genome shotgun (WGS) entry which is preliminary data.</text>
</comment>
<proteinExistence type="predicted"/>
<protein>
    <submittedName>
        <fullName evidence="1">Uncharacterized protein</fullName>
    </submittedName>
</protein>
<keyword evidence="2" id="KW-1185">Reference proteome</keyword>